<gene>
    <name evidence="2" type="primary">SMKI06G0360</name>
    <name evidence="2" type="ORF">SMKI_06G0360</name>
</gene>
<dbReference type="GeneID" id="80917901"/>
<name>A0AA35IYY2_SACMI</name>
<feature type="domain" description="Protein kinase" evidence="1">
    <location>
        <begin position="1"/>
        <end position="367"/>
    </location>
</feature>
<dbReference type="InterPro" id="IPR011009">
    <property type="entry name" value="Kinase-like_dom_sf"/>
</dbReference>
<evidence type="ECO:0000313" key="3">
    <source>
        <dbReference type="Proteomes" id="UP001161438"/>
    </source>
</evidence>
<dbReference type="InterPro" id="IPR000719">
    <property type="entry name" value="Prot_kinase_dom"/>
</dbReference>
<dbReference type="SUPFAM" id="SSF56112">
    <property type="entry name" value="Protein kinase-like (PK-like)"/>
    <property type="match status" value="1"/>
</dbReference>
<dbReference type="AlphaFoldDB" id="A0AA35IYY2"/>
<dbReference type="GO" id="GO:0004674">
    <property type="term" value="F:protein serine/threonine kinase activity"/>
    <property type="evidence" value="ECO:0007669"/>
    <property type="project" value="TreeGrafter"/>
</dbReference>
<dbReference type="PROSITE" id="PS50011">
    <property type="entry name" value="PROTEIN_KINASE_DOM"/>
    <property type="match status" value="1"/>
</dbReference>
<protein>
    <recommendedName>
        <fullName evidence="1">Protein kinase domain-containing protein</fullName>
    </recommendedName>
</protein>
<sequence>MKLDNIEITHCQLINSTRTARIYRSNAYAIKCLAQDYNIPPHNSEFELSILHKIGNKSQHILPLLESKSTVTDLLLLFPFEEMNLHEFMQSQYRKDRKKNNPYYNLLNPIAQNAATSPVETYTNHLDVSQYSLSFFWQLVEGVAFLHDNKVIHRDIKPQNIMLTNKKTTTPPQLYIIDFGISYDMENKSQTKAEPMDNKVTDISTGIYKAPEVLFGVKCYDGGVDVWSLLIIVSQWFQKETDRIGHVPAMIDDGSDDMNSDGSDFRLICSIFEKFGVPSIQKWTTVAQHGSVDAFVGMFGADGDGNYILDQPKNVQIRTIERNMPRLNEIIDVKVKQKFIDCFLGMVSFSPNERWSCHRILQELKRP</sequence>
<dbReference type="Proteomes" id="UP001161438">
    <property type="component" value="Chromosome 6"/>
</dbReference>
<keyword evidence="3" id="KW-1185">Reference proteome</keyword>
<evidence type="ECO:0000259" key="1">
    <source>
        <dbReference type="PROSITE" id="PS50011"/>
    </source>
</evidence>
<dbReference type="PROSITE" id="PS00108">
    <property type="entry name" value="PROTEIN_KINASE_ST"/>
    <property type="match status" value="1"/>
</dbReference>
<dbReference type="EMBL" id="OX365762">
    <property type="protein sequence ID" value="CAI4038690.1"/>
    <property type="molecule type" value="Genomic_DNA"/>
</dbReference>
<dbReference type="Pfam" id="PF00069">
    <property type="entry name" value="Pkinase"/>
    <property type="match status" value="1"/>
</dbReference>
<evidence type="ECO:0000313" key="2">
    <source>
        <dbReference type="EMBL" id="CAI4038690.1"/>
    </source>
</evidence>
<organism evidence="2 3">
    <name type="scientific">Saccharomyces mikatae IFO 1815</name>
    <dbReference type="NCBI Taxonomy" id="226126"/>
    <lineage>
        <taxon>Eukaryota</taxon>
        <taxon>Fungi</taxon>
        <taxon>Dikarya</taxon>
        <taxon>Ascomycota</taxon>
        <taxon>Saccharomycotina</taxon>
        <taxon>Saccharomycetes</taxon>
        <taxon>Saccharomycetales</taxon>
        <taxon>Saccharomycetaceae</taxon>
        <taxon>Saccharomyces</taxon>
    </lineage>
</organism>
<proteinExistence type="predicted"/>
<dbReference type="SMART" id="SM00220">
    <property type="entry name" value="S_TKc"/>
    <property type="match status" value="1"/>
</dbReference>
<dbReference type="GO" id="GO:0005524">
    <property type="term" value="F:ATP binding"/>
    <property type="evidence" value="ECO:0007669"/>
    <property type="project" value="InterPro"/>
</dbReference>
<dbReference type="Gene3D" id="1.10.510.10">
    <property type="entry name" value="Transferase(Phosphotransferase) domain 1"/>
    <property type="match status" value="1"/>
</dbReference>
<dbReference type="RefSeq" id="XP_056081805.1">
    <property type="nucleotide sequence ID" value="XM_056222078.1"/>
</dbReference>
<reference evidence="2" key="1">
    <citation type="submission" date="2022-10" db="EMBL/GenBank/DDBJ databases">
        <authorList>
            <person name="Byrne P K."/>
        </authorList>
    </citation>
    <scope>NUCLEOTIDE SEQUENCE</scope>
    <source>
        <strain evidence="2">IFO1815</strain>
    </source>
</reference>
<accession>A0AA35IYY2</accession>
<dbReference type="GO" id="GO:0005634">
    <property type="term" value="C:nucleus"/>
    <property type="evidence" value="ECO:0007669"/>
    <property type="project" value="TreeGrafter"/>
</dbReference>
<dbReference type="PANTHER" id="PTHR44167">
    <property type="entry name" value="OVARIAN-SPECIFIC SERINE/THREONINE-PROTEIN KINASE LOK-RELATED"/>
    <property type="match status" value="1"/>
</dbReference>
<dbReference type="InterPro" id="IPR008271">
    <property type="entry name" value="Ser/Thr_kinase_AS"/>
</dbReference>
<dbReference type="PANTHER" id="PTHR44167:SF30">
    <property type="entry name" value="PHOSPHORYLASE KINASE"/>
    <property type="match status" value="1"/>
</dbReference>
<dbReference type="CDD" id="cd00180">
    <property type="entry name" value="PKc"/>
    <property type="match status" value="1"/>
</dbReference>
<dbReference type="GO" id="GO:0044773">
    <property type="term" value="P:mitotic DNA damage checkpoint signaling"/>
    <property type="evidence" value="ECO:0007669"/>
    <property type="project" value="TreeGrafter"/>
</dbReference>